<dbReference type="InterPro" id="IPR015915">
    <property type="entry name" value="Kelch-typ_b-propeller"/>
</dbReference>
<dbReference type="Gene3D" id="2.120.10.80">
    <property type="entry name" value="Kelch-type beta propeller"/>
    <property type="match status" value="1"/>
</dbReference>
<dbReference type="SMART" id="SM00612">
    <property type="entry name" value="Kelch"/>
    <property type="match status" value="1"/>
</dbReference>
<sequence length="74" mass="7762">MVAPLNTRRSALSAAVLDGKIYALGGYDGQEYLSTVEVYDPSTDTWTTGPPMPSCKSGQASCSSPAPCVLHKVL</sequence>
<reference evidence="3 4" key="1">
    <citation type="journal article" date="2023" name="Arcadia Sci">
        <title>De novo assembly of a long-read Amblyomma americanum tick genome.</title>
        <authorList>
            <person name="Chou S."/>
            <person name="Poskanzer K.E."/>
            <person name="Rollins M."/>
            <person name="Thuy-Boun P.S."/>
        </authorList>
    </citation>
    <scope>NUCLEOTIDE SEQUENCE [LARGE SCALE GENOMIC DNA]</scope>
    <source>
        <strain evidence="3">F_SG_1</strain>
        <tissue evidence="3">Salivary glands</tissue>
    </source>
</reference>
<dbReference type="AlphaFoldDB" id="A0AAQ4DEV3"/>
<keyword evidence="2" id="KW-0677">Repeat</keyword>
<protein>
    <submittedName>
        <fullName evidence="3">Uncharacterized protein</fullName>
    </submittedName>
</protein>
<proteinExistence type="predicted"/>
<dbReference type="PANTHER" id="PTHR46344:SF27">
    <property type="entry name" value="KELCH REPEAT SUPERFAMILY PROTEIN"/>
    <property type="match status" value="1"/>
</dbReference>
<dbReference type="Pfam" id="PF01344">
    <property type="entry name" value="Kelch_1"/>
    <property type="match status" value="1"/>
</dbReference>
<accession>A0AAQ4DEV3</accession>
<dbReference type="InterPro" id="IPR006652">
    <property type="entry name" value="Kelch_1"/>
</dbReference>
<keyword evidence="1" id="KW-0880">Kelch repeat</keyword>
<evidence type="ECO:0000313" key="3">
    <source>
        <dbReference type="EMBL" id="KAK8760993.1"/>
    </source>
</evidence>
<dbReference type="EMBL" id="JARKHS020031649">
    <property type="protein sequence ID" value="KAK8760993.1"/>
    <property type="molecule type" value="Genomic_DNA"/>
</dbReference>
<dbReference type="PRINTS" id="PR00501">
    <property type="entry name" value="KELCHREPEAT"/>
</dbReference>
<gene>
    <name evidence="3" type="ORF">V5799_027742</name>
</gene>
<dbReference type="PANTHER" id="PTHR46344">
    <property type="entry name" value="OS02G0202900 PROTEIN"/>
    <property type="match status" value="1"/>
</dbReference>
<evidence type="ECO:0000313" key="4">
    <source>
        <dbReference type="Proteomes" id="UP001321473"/>
    </source>
</evidence>
<keyword evidence="4" id="KW-1185">Reference proteome</keyword>
<name>A0AAQ4DEV3_AMBAM</name>
<evidence type="ECO:0000256" key="1">
    <source>
        <dbReference type="ARBA" id="ARBA00022441"/>
    </source>
</evidence>
<evidence type="ECO:0000256" key="2">
    <source>
        <dbReference type="ARBA" id="ARBA00022737"/>
    </source>
</evidence>
<comment type="caution">
    <text evidence="3">The sequence shown here is derived from an EMBL/GenBank/DDBJ whole genome shotgun (WGS) entry which is preliminary data.</text>
</comment>
<dbReference type="SUPFAM" id="SSF117281">
    <property type="entry name" value="Kelch motif"/>
    <property type="match status" value="1"/>
</dbReference>
<dbReference type="Proteomes" id="UP001321473">
    <property type="component" value="Unassembled WGS sequence"/>
</dbReference>
<organism evidence="3 4">
    <name type="scientific">Amblyomma americanum</name>
    <name type="common">Lone star tick</name>
    <dbReference type="NCBI Taxonomy" id="6943"/>
    <lineage>
        <taxon>Eukaryota</taxon>
        <taxon>Metazoa</taxon>
        <taxon>Ecdysozoa</taxon>
        <taxon>Arthropoda</taxon>
        <taxon>Chelicerata</taxon>
        <taxon>Arachnida</taxon>
        <taxon>Acari</taxon>
        <taxon>Parasitiformes</taxon>
        <taxon>Ixodida</taxon>
        <taxon>Ixodoidea</taxon>
        <taxon>Ixodidae</taxon>
        <taxon>Amblyomminae</taxon>
        <taxon>Amblyomma</taxon>
    </lineage>
</organism>